<dbReference type="InterPro" id="IPR055757">
    <property type="entry name" value="DUF7333"/>
</dbReference>
<keyword evidence="1" id="KW-0472">Membrane</keyword>
<dbReference type="RefSeq" id="WP_015408086.1">
    <property type="nucleotide sequence ID" value="NC_020388.1"/>
</dbReference>
<dbReference type="Pfam" id="PF24020">
    <property type="entry name" value="DUF7333"/>
    <property type="match status" value="1"/>
</dbReference>
<keyword evidence="1" id="KW-0812">Transmembrane</keyword>
<keyword evidence="3" id="KW-1185">Reference proteome</keyword>
<keyword evidence="1" id="KW-1133">Transmembrane helix</keyword>
<name>M1XK44_NATM8</name>
<gene>
    <name evidence="2" type="ordered locus">Nmlp_1024</name>
</gene>
<sequence length="65" mass="6723">MQFSLPVSLGALLAVVVVGVAGLVGSDMMPLETTLMMVAPSMLVFGVLAFALGMKHGEYRAAAVR</sequence>
<dbReference type="Proteomes" id="UP000011867">
    <property type="component" value="Chromosome"/>
</dbReference>
<protein>
    <submittedName>
        <fullName evidence="2">Uncharacterized protein</fullName>
    </submittedName>
</protein>
<proteinExistence type="predicted"/>
<dbReference type="eggNOG" id="arCOG04509">
    <property type="taxonomic scope" value="Archaea"/>
</dbReference>
<dbReference type="GeneID" id="14650478"/>
<dbReference type="AlphaFoldDB" id="M1XK44"/>
<feature type="transmembrane region" description="Helical" evidence="1">
    <location>
        <begin position="35"/>
        <end position="53"/>
    </location>
</feature>
<reference evidence="2 3" key="1">
    <citation type="journal article" date="2013" name="Genome Announc.">
        <title>Genome of the haloarchaeon Natronomonas moolapensis, a neutrophilic member of a previously haloalkaliphilic genus.</title>
        <authorList>
            <person name="Dyall-Smith M.L."/>
            <person name="Pfeiffer F."/>
            <person name="Oberwinkler T."/>
            <person name="Klee K."/>
            <person name="Rampp M."/>
            <person name="Palm P."/>
            <person name="Gross K."/>
            <person name="Schuster S.C."/>
            <person name="Oesterhelt D."/>
        </authorList>
    </citation>
    <scope>NUCLEOTIDE SEQUENCE [LARGE SCALE GENOMIC DNA]</scope>
    <source>
        <strain evidence="3">DSM 18674 / JCM 14361 / 8.8.11</strain>
    </source>
</reference>
<organism evidence="2 3">
    <name type="scientific">Natronomonas moolapensis (strain DSM 18674 / CECT 7526 / JCM 14361 / 8.8.11)</name>
    <dbReference type="NCBI Taxonomy" id="268739"/>
    <lineage>
        <taxon>Archaea</taxon>
        <taxon>Methanobacteriati</taxon>
        <taxon>Methanobacteriota</taxon>
        <taxon>Stenosarchaea group</taxon>
        <taxon>Halobacteria</taxon>
        <taxon>Halobacteriales</taxon>
        <taxon>Natronomonadaceae</taxon>
        <taxon>Natronomonas</taxon>
    </lineage>
</organism>
<evidence type="ECO:0000256" key="1">
    <source>
        <dbReference type="SAM" id="Phobius"/>
    </source>
</evidence>
<dbReference type="HOGENOM" id="CLU_206261_0_0_2"/>
<evidence type="ECO:0000313" key="3">
    <source>
        <dbReference type="Proteomes" id="UP000011867"/>
    </source>
</evidence>
<dbReference type="KEGG" id="nmo:Nmlp_1024"/>
<dbReference type="EMBL" id="HF582854">
    <property type="protein sequence ID" value="CCQ35236.1"/>
    <property type="molecule type" value="Genomic_DNA"/>
</dbReference>
<dbReference type="OrthoDB" id="214577at2157"/>
<evidence type="ECO:0000313" key="2">
    <source>
        <dbReference type="EMBL" id="CCQ35236.1"/>
    </source>
</evidence>
<accession>M1XK44</accession>